<dbReference type="FunFam" id="1.25.40.420:FF:000012">
    <property type="entry name" value="BTB/POZ and TAZ domain-containing protein 2"/>
    <property type="match status" value="1"/>
</dbReference>
<dbReference type="GO" id="GO:0005634">
    <property type="term" value="C:nucleus"/>
    <property type="evidence" value="ECO:0000318"/>
    <property type="project" value="GO_Central"/>
</dbReference>
<keyword evidence="3" id="KW-0863">Zinc-finger</keyword>
<evidence type="ECO:0000256" key="5">
    <source>
        <dbReference type="ARBA" id="ARBA00022833"/>
    </source>
</evidence>
<keyword evidence="9" id="KW-1185">Reference proteome</keyword>
<dbReference type="InterPro" id="IPR000210">
    <property type="entry name" value="BTB/POZ_dom"/>
</dbReference>
<dbReference type="PROSITE" id="PS50097">
    <property type="entry name" value="BTB"/>
    <property type="match status" value="1"/>
</dbReference>
<dbReference type="PANTHER" id="PTHR46287">
    <property type="entry name" value="BTB/POZ AND TAZ DOMAIN-CONTAINING PROTEIN 3-RELATED"/>
    <property type="match status" value="1"/>
</dbReference>
<dbReference type="PANTHER" id="PTHR46287:SF4">
    <property type="entry name" value="BTB_POZ AND TAZ DOMAIN-CONTAINING PROTEIN 2"/>
    <property type="match status" value="1"/>
</dbReference>
<dbReference type="SUPFAM" id="SSF54695">
    <property type="entry name" value="POZ domain"/>
    <property type="match status" value="1"/>
</dbReference>
<organism evidence="8 9">
    <name type="scientific">Musa acuminata subsp. malaccensis</name>
    <name type="common">Wild banana</name>
    <name type="synonym">Musa malaccensis</name>
    <dbReference type="NCBI Taxonomy" id="214687"/>
    <lineage>
        <taxon>Eukaryota</taxon>
        <taxon>Viridiplantae</taxon>
        <taxon>Streptophyta</taxon>
        <taxon>Embryophyta</taxon>
        <taxon>Tracheophyta</taxon>
        <taxon>Spermatophyta</taxon>
        <taxon>Magnoliopsida</taxon>
        <taxon>Liliopsida</taxon>
        <taxon>Zingiberales</taxon>
        <taxon>Musaceae</taxon>
        <taxon>Musa</taxon>
    </lineage>
</organism>
<protein>
    <submittedName>
        <fullName evidence="7">(wild Malaysian banana) hypothetical protein</fullName>
    </submittedName>
</protein>
<dbReference type="GO" id="GO:0009725">
    <property type="term" value="P:response to hormone"/>
    <property type="evidence" value="ECO:0007669"/>
    <property type="project" value="UniProtKB-ARBA"/>
</dbReference>
<dbReference type="FunFam" id="1.20.1020.10:FF:000004">
    <property type="entry name" value="BTB/POZ and TAZ domain-containing protein 2"/>
    <property type="match status" value="1"/>
</dbReference>
<dbReference type="GO" id="GO:0042542">
    <property type="term" value="P:response to hydrogen peroxide"/>
    <property type="evidence" value="ECO:0007669"/>
    <property type="project" value="UniProtKB-ARBA"/>
</dbReference>
<evidence type="ECO:0000256" key="2">
    <source>
        <dbReference type="ARBA" id="ARBA00022723"/>
    </source>
</evidence>
<dbReference type="GO" id="GO:0008270">
    <property type="term" value="F:zinc ion binding"/>
    <property type="evidence" value="ECO:0007669"/>
    <property type="project" value="UniProtKB-KW"/>
</dbReference>
<dbReference type="OMA" id="CRQFKQR"/>
<dbReference type="InterPro" id="IPR044513">
    <property type="entry name" value="BT1/2/3/4/5"/>
</dbReference>
<dbReference type="SMART" id="SM00225">
    <property type="entry name" value="BTB"/>
    <property type="match status" value="1"/>
</dbReference>
<dbReference type="InParanoid" id="A0A804KSC1"/>
<dbReference type="EMBL" id="HG996476">
    <property type="protein sequence ID" value="CAG1852750.1"/>
    <property type="molecule type" value="Genomic_DNA"/>
</dbReference>
<sequence length="358" mass="40885">MTEEEKKRGEAEIQRWLEVGSVEIPPADVRIVTSGGRRIPVHSTVLASASPVLESILGGPHKGRSRGREIPILGVPCDAVHAFVHSLYFARRAYDRCVSATEEEMIGEHGMHLLALSHAYRVGWLKRAAERALSLRLTAEGVVDVLVLSQRCDAPRLHLRCMQLLSKDFAAVEQTEAWRFLQDHDPWLELHILQFLHHAHLRRRRQARRKAEQRLYAELHEAMDCLRHICADGCGEVGPSGRLLPADARPPCPNAVSCRGLRQLIRHFAACDRQKRQQHGCRRCKRLWQLLRLHASICDEVDDASCKVPLCIQFKQRMQEKEGELEEDEDERWRLLVKKVASARVMSHLAKRQSQVLV</sequence>
<dbReference type="Pfam" id="PF00651">
    <property type="entry name" value="BTB"/>
    <property type="match status" value="1"/>
</dbReference>
<evidence type="ECO:0000256" key="4">
    <source>
        <dbReference type="ARBA" id="ARBA00022786"/>
    </source>
</evidence>
<evidence type="ECO:0000259" key="6">
    <source>
        <dbReference type="PROSITE" id="PS50097"/>
    </source>
</evidence>
<dbReference type="InterPro" id="IPR011333">
    <property type="entry name" value="SKP1/BTB/POZ_sf"/>
</dbReference>
<keyword evidence="5" id="KW-0862">Zinc</keyword>
<dbReference type="FunCoup" id="A0A804KSC1">
    <property type="interactions" value="8"/>
</dbReference>
<dbReference type="InterPro" id="IPR035898">
    <property type="entry name" value="TAZ_dom_sf"/>
</dbReference>
<gene>
    <name evidence="7" type="ORF">GSMUA_309760.1</name>
</gene>
<dbReference type="Gene3D" id="1.20.1020.10">
    <property type="entry name" value="TAZ domain"/>
    <property type="match status" value="1"/>
</dbReference>
<dbReference type="EnsemblPlants" id="Ma10_t03840.1">
    <property type="protein sequence ID" value="Ma10_p03840.1"/>
    <property type="gene ID" value="Ma10_g03840"/>
</dbReference>
<proteinExistence type="predicted"/>
<evidence type="ECO:0000313" key="9">
    <source>
        <dbReference type="Proteomes" id="UP000012960"/>
    </source>
</evidence>
<name>A0A804KSC1_MUSAM</name>
<dbReference type="Proteomes" id="UP000012960">
    <property type="component" value="Unplaced"/>
</dbReference>
<dbReference type="Pfam" id="PF02135">
    <property type="entry name" value="zf-TAZ"/>
    <property type="match status" value="1"/>
</dbReference>
<dbReference type="GO" id="GO:0005516">
    <property type="term" value="F:calmodulin binding"/>
    <property type="evidence" value="ECO:0007669"/>
    <property type="project" value="UniProtKB-ARBA"/>
</dbReference>
<dbReference type="SUPFAM" id="SSF57933">
    <property type="entry name" value="TAZ domain"/>
    <property type="match status" value="1"/>
</dbReference>
<evidence type="ECO:0000313" key="7">
    <source>
        <dbReference type="EMBL" id="CAG1852750.1"/>
    </source>
</evidence>
<comment type="pathway">
    <text evidence="1">Protein modification; protein ubiquitination.</text>
</comment>
<keyword evidence="4" id="KW-0833">Ubl conjugation pathway</keyword>
<dbReference type="GO" id="GO:0009751">
    <property type="term" value="P:response to salicylic acid"/>
    <property type="evidence" value="ECO:0007669"/>
    <property type="project" value="UniProtKB-ARBA"/>
</dbReference>
<dbReference type="AlphaFoldDB" id="A0A804KSC1"/>
<evidence type="ECO:0000256" key="3">
    <source>
        <dbReference type="ARBA" id="ARBA00022771"/>
    </source>
</evidence>
<accession>A0A804KSC1</accession>
<dbReference type="SMART" id="SM00551">
    <property type="entry name" value="ZnF_TAZ"/>
    <property type="match status" value="1"/>
</dbReference>
<reference evidence="7" key="1">
    <citation type="submission" date="2021-03" db="EMBL/GenBank/DDBJ databases">
        <authorList>
            <consortium name="Genoscope - CEA"/>
            <person name="William W."/>
        </authorList>
    </citation>
    <scope>NUCLEOTIDE SEQUENCE</scope>
    <source>
        <strain evidence="7">Doubled-haploid Pahang</strain>
    </source>
</reference>
<dbReference type="OrthoDB" id="6359816at2759"/>
<reference evidence="8" key="2">
    <citation type="submission" date="2021-05" db="UniProtKB">
        <authorList>
            <consortium name="EnsemblPlants"/>
        </authorList>
    </citation>
    <scope>IDENTIFICATION</scope>
    <source>
        <strain evidence="8">subsp. malaccensis</strain>
    </source>
</reference>
<feature type="domain" description="BTB" evidence="6">
    <location>
        <begin position="27"/>
        <end position="96"/>
    </location>
</feature>
<dbReference type="Gramene" id="Ma10_t03840.1">
    <property type="protein sequence ID" value="Ma10_p03840.1"/>
    <property type="gene ID" value="Ma10_g03840"/>
</dbReference>
<evidence type="ECO:0000256" key="1">
    <source>
        <dbReference type="ARBA" id="ARBA00004906"/>
    </source>
</evidence>
<dbReference type="Gene3D" id="3.30.710.10">
    <property type="entry name" value="Potassium Channel Kv1.1, Chain A"/>
    <property type="match status" value="1"/>
</dbReference>
<keyword evidence="2" id="KW-0479">Metal-binding</keyword>
<evidence type="ECO:0000313" key="8">
    <source>
        <dbReference type="EnsemblPlants" id="Ma10_p03840.1"/>
    </source>
</evidence>
<dbReference type="InterPro" id="IPR000197">
    <property type="entry name" value="Znf_TAZ"/>
</dbReference>
<dbReference type="GO" id="GO:0006355">
    <property type="term" value="P:regulation of DNA-templated transcription"/>
    <property type="evidence" value="ECO:0007669"/>
    <property type="project" value="UniProtKB-ARBA"/>
</dbReference>